<dbReference type="STRING" id="329726.AM1_2978"/>
<dbReference type="RefSeq" id="WP_010471365.1">
    <property type="nucleotide sequence ID" value="NC_009925.1"/>
</dbReference>
<dbReference type="Pfam" id="PF06967">
    <property type="entry name" value="Mo-nitro_C"/>
    <property type="match status" value="1"/>
</dbReference>
<evidence type="ECO:0000259" key="1">
    <source>
        <dbReference type="Pfam" id="PF06967"/>
    </source>
</evidence>
<dbReference type="HOGENOM" id="CLU_156633_1_0_3"/>
<keyword evidence="3" id="KW-1185">Reference proteome</keyword>
<evidence type="ECO:0000313" key="3">
    <source>
        <dbReference type="Proteomes" id="UP000000268"/>
    </source>
</evidence>
<dbReference type="eggNOG" id="COG3793">
    <property type="taxonomic scope" value="Bacteria"/>
</dbReference>
<dbReference type="KEGG" id="amr:AM1_2978"/>
<evidence type="ECO:0000313" key="2">
    <source>
        <dbReference type="EMBL" id="ABW27974.1"/>
    </source>
</evidence>
<dbReference type="InterPro" id="IPR009717">
    <property type="entry name" value="Mo-dep_Nase_C"/>
</dbReference>
<dbReference type="EMBL" id="CP000828">
    <property type="protein sequence ID" value="ABW27974.1"/>
    <property type="molecule type" value="Genomic_DNA"/>
</dbReference>
<feature type="domain" description="Mo-dependent nitrogenase C-terminal" evidence="1">
    <location>
        <begin position="9"/>
        <end position="85"/>
    </location>
</feature>
<gene>
    <name evidence="2" type="ordered locus">AM1_2978</name>
</gene>
<reference evidence="2 3" key="1">
    <citation type="journal article" date="2008" name="Proc. Natl. Acad. Sci. U.S.A.">
        <title>Niche adaptation and genome expansion in the chlorophyll d-producing cyanobacterium Acaryochloris marina.</title>
        <authorList>
            <person name="Swingley W.D."/>
            <person name="Chen M."/>
            <person name="Cheung P.C."/>
            <person name="Conrad A.L."/>
            <person name="Dejesa L.C."/>
            <person name="Hao J."/>
            <person name="Honchak B.M."/>
            <person name="Karbach L.E."/>
            <person name="Kurdoglu A."/>
            <person name="Lahiri S."/>
            <person name="Mastrian S.D."/>
            <person name="Miyashita H."/>
            <person name="Page L."/>
            <person name="Ramakrishna P."/>
            <person name="Satoh S."/>
            <person name="Sattley W.M."/>
            <person name="Shimada Y."/>
            <person name="Taylor H.L."/>
            <person name="Tomo T."/>
            <person name="Tsuchiya T."/>
            <person name="Wang Z.T."/>
            <person name="Raymond J."/>
            <person name="Mimuro M."/>
            <person name="Blankenship R.E."/>
            <person name="Touchman J.W."/>
        </authorList>
    </citation>
    <scope>NUCLEOTIDE SEQUENCE [LARGE SCALE GENOMIC DNA]</scope>
    <source>
        <strain evidence="3">MBIC 11017</strain>
    </source>
</reference>
<organism evidence="2 3">
    <name type="scientific">Acaryochloris marina (strain MBIC 11017)</name>
    <dbReference type="NCBI Taxonomy" id="329726"/>
    <lineage>
        <taxon>Bacteria</taxon>
        <taxon>Bacillati</taxon>
        <taxon>Cyanobacteriota</taxon>
        <taxon>Cyanophyceae</taxon>
        <taxon>Acaryochloridales</taxon>
        <taxon>Acaryochloridaceae</taxon>
        <taxon>Acaryochloris</taxon>
    </lineage>
</organism>
<protein>
    <recommendedName>
        <fullName evidence="1">Mo-dependent nitrogenase C-terminal domain-containing protein</fullName>
    </recommendedName>
</protein>
<dbReference type="AlphaFoldDB" id="B0CCE5"/>
<sequence length="87" mass="10083">MIKLNINPLDGIRHWLEAIHVNDRRQANLLCRFIPAQCPFARTIAVFGHPVMRIPPLCKLNPFYEQLICLRFQALCFLAEHNTESLA</sequence>
<proteinExistence type="predicted"/>
<dbReference type="OrthoDB" id="516441at2"/>
<name>B0CCE5_ACAM1</name>
<dbReference type="Proteomes" id="UP000000268">
    <property type="component" value="Chromosome"/>
</dbReference>
<accession>B0CCE5</accession>